<evidence type="ECO:0000313" key="8">
    <source>
        <dbReference type="EMBL" id="MBD7982113.1"/>
    </source>
</evidence>
<feature type="transmembrane region" description="Helical" evidence="6">
    <location>
        <begin position="27"/>
        <end position="45"/>
    </location>
</feature>
<keyword evidence="4 6" id="KW-0472">Membrane</keyword>
<evidence type="ECO:0000256" key="1">
    <source>
        <dbReference type="ARBA" id="ARBA00004141"/>
    </source>
</evidence>
<sequence>MPDPADRRGVPVKSSGKAEAPKRPPGSPMLIVLMMIVVLPSVLLADAWGAGPVGIIGGLTGMFALVAFMGGPLRADLRIAAVMGPLLIFAAAVPRLVAETSRPAAIALVVVLVFVAALLPLLGPRFGNAGMGLGMTTVFGYGYAPMGGADHRQVIAAAVAGVAVALVLRILMGISDPSKQTREQVAAVLVADDPSAATATAFSTWLSDGRQRWLADALEGASRYRLALHTADLLAAGGPDDPALRDRAHGLAEAMKAKPRRNETVKAPLPAPAVTEAPFTEASRALDSVEQAIQERDTTTVTLDRDRRHQLQDAVLHPAARLQSIQVRHAFRTALAVLLMLLITSGLERGDPLVSTALLTTFSILQASWSGTVTKTRNKIIGLVSGSLTVAVVLLVVPSRYLTLVAVVALCLGLWYIVTRPALGGAFMVVVSVGFNSVTRDLNAVDLLAQYVGLTLSAVLVGVVLGFVVIPGFRPPPLRRRIETATQATATALRASSGRTGPQQPEEVALLRDAVRLQDELVPDRDQLDDKQLAELDTLRNGLRDLTVLADAAQLNPGELDQVLQALSPDDPTGGNEPDGTAPESPDAPSSTLWDLAQQAGSAERYLLRTLPVHA</sequence>
<protein>
    <submittedName>
        <fullName evidence="8">FUSC family protein</fullName>
    </submittedName>
</protein>
<feature type="transmembrane region" description="Helical" evidence="6">
    <location>
        <begin position="154"/>
        <end position="172"/>
    </location>
</feature>
<dbReference type="InterPro" id="IPR049453">
    <property type="entry name" value="Memb_transporter_dom"/>
</dbReference>
<feature type="domain" description="Integral membrane bound transporter" evidence="7">
    <location>
        <begin position="352"/>
        <end position="464"/>
    </location>
</feature>
<organism evidence="8 9">
    <name type="scientific">Oerskovia merdavium</name>
    <dbReference type="NCBI Taxonomy" id="2762227"/>
    <lineage>
        <taxon>Bacteria</taxon>
        <taxon>Bacillati</taxon>
        <taxon>Actinomycetota</taxon>
        <taxon>Actinomycetes</taxon>
        <taxon>Micrococcales</taxon>
        <taxon>Cellulomonadaceae</taxon>
        <taxon>Oerskovia</taxon>
    </lineage>
</organism>
<feature type="transmembrane region" description="Helical" evidence="6">
    <location>
        <begin position="423"/>
        <end position="439"/>
    </location>
</feature>
<feature type="transmembrane region" description="Helical" evidence="6">
    <location>
        <begin position="104"/>
        <end position="122"/>
    </location>
</feature>
<evidence type="ECO:0000259" key="7">
    <source>
        <dbReference type="Pfam" id="PF13515"/>
    </source>
</evidence>
<feature type="region of interest" description="Disordered" evidence="5">
    <location>
        <begin position="565"/>
        <end position="592"/>
    </location>
</feature>
<evidence type="ECO:0000313" key="9">
    <source>
        <dbReference type="Proteomes" id="UP000655570"/>
    </source>
</evidence>
<evidence type="ECO:0000256" key="5">
    <source>
        <dbReference type="SAM" id="MobiDB-lite"/>
    </source>
</evidence>
<comment type="caution">
    <text evidence="8">The sequence shown here is derived from an EMBL/GenBank/DDBJ whole genome shotgun (WGS) entry which is preliminary data.</text>
</comment>
<reference evidence="8 9" key="1">
    <citation type="submission" date="2020-08" db="EMBL/GenBank/DDBJ databases">
        <title>A Genomic Blueprint of the Chicken Gut Microbiome.</title>
        <authorList>
            <person name="Gilroy R."/>
            <person name="Ravi A."/>
            <person name="Getino M."/>
            <person name="Pursley I."/>
            <person name="Horton D.L."/>
            <person name="Alikhan N.-F."/>
            <person name="Baker D."/>
            <person name="Gharbi K."/>
            <person name="Hall N."/>
            <person name="Watson M."/>
            <person name="Adriaenssens E.M."/>
            <person name="Foster-Nyarko E."/>
            <person name="Jarju S."/>
            <person name="Secka A."/>
            <person name="Antonio M."/>
            <person name="Oren A."/>
            <person name="Chaudhuri R."/>
            <person name="La Ragione R.M."/>
            <person name="Hildebrand F."/>
            <person name="Pallen M.J."/>
        </authorList>
    </citation>
    <scope>NUCLEOTIDE SEQUENCE [LARGE SCALE GENOMIC DNA]</scope>
    <source>
        <strain evidence="8 9">Sa2CUA9</strain>
    </source>
</reference>
<keyword evidence="9" id="KW-1185">Reference proteome</keyword>
<name>A0ABR8U266_9CELL</name>
<proteinExistence type="predicted"/>
<keyword evidence="2 6" id="KW-0812">Transmembrane</keyword>
<feature type="transmembrane region" description="Helical" evidence="6">
    <location>
        <begin position="77"/>
        <end position="98"/>
    </location>
</feature>
<accession>A0ABR8U266</accession>
<dbReference type="Proteomes" id="UP000655570">
    <property type="component" value="Unassembled WGS sequence"/>
</dbReference>
<dbReference type="EMBL" id="JACSQF010000017">
    <property type="protein sequence ID" value="MBD7982113.1"/>
    <property type="molecule type" value="Genomic_DNA"/>
</dbReference>
<evidence type="ECO:0000256" key="2">
    <source>
        <dbReference type="ARBA" id="ARBA00022692"/>
    </source>
</evidence>
<dbReference type="RefSeq" id="WP_191805335.1">
    <property type="nucleotide sequence ID" value="NZ_JACSQF010000017.1"/>
</dbReference>
<dbReference type="Pfam" id="PF13515">
    <property type="entry name" value="FUSC_2"/>
    <property type="match status" value="1"/>
</dbReference>
<evidence type="ECO:0000256" key="6">
    <source>
        <dbReference type="SAM" id="Phobius"/>
    </source>
</evidence>
<feature type="transmembrane region" description="Helical" evidence="6">
    <location>
        <begin position="380"/>
        <end position="396"/>
    </location>
</feature>
<gene>
    <name evidence="8" type="ORF">H9641_15510</name>
</gene>
<feature type="transmembrane region" description="Helical" evidence="6">
    <location>
        <begin position="451"/>
        <end position="473"/>
    </location>
</feature>
<comment type="subcellular location">
    <subcellularLocation>
        <location evidence="1">Membrane</location>
        <topology evidence="1">Multi-pass membrane protein</topology>
    </subcellularLocation>
</comment>
<evidence type="ECO:0000256" key="4">
    <source>
        <dbReference type="ARBA" id="ARBA00023136"/>
    </source>
</evidence>
<evidence type="ECO:0000256" key="3">
    <source>
        <dbReference type="ARBA" id="ARBA00022989"/>
    </source>
</evidence>
<feature type="region of interest" description="Disordered" evidence="5">
    <location>
        <begin position="1"/>
        <end position="23"/>
    </location>
</feature>
<feature type="transmembrane region" description="Helical" evidence="6">
    <location>
        <begin position="51"/>
        <end position="70"/>
    </location>
</feature>
<keyword evidence="3 6" id="KW-1133">Transmembrane helix</keyword>